<dbReference type="OrthoDB" id="9793251at2"/>
<keyword evidence="4" id="KW-1185">Reference proteome</keyword>
<dbReference type="Proteomes" id="UP000318307">
    <property type="component" value="Unassembled WGS sequence"/>
</dbReference>
<keyword evidence="1" id="KW-0732">Signal</keyword>
<dbReference type="InterPro" id="IPR011460">
    <property type="entry name" value="Lcl_C"/>
</dbReference>
<gene>
    <name evidence="3" type="ORF">LZ24_01211</name>
</gene>
<feature type="chain" id="PRO_5022146058" evidence="1">
    <location>
        <begin position="35"/>
        <end position="163"/>
    </location>
</feature>
<dbReference type="EMBL" id="VLLC01000007">
    <property type="protein sequence ID" value="TWI73981.1"/>
    <property type="molecule type" value="Genomic_DNA"/>
</dbReference>
<dbReference type="AlphaFoldDB" id="A0A562RY55"/>
<name>A0A562RY55_9BACT</name>
<organism evidence="3 4">
    <name type="scientific">Desulfobotulus alkaliphilus</name>
    <dbReference type="NCBI Taxonomy" id="622671"/>
    <lineage>
        <taxon>Bacteria</taxon>
        <taxon>Pseudomonadati</taxon>
        <taxon>Thermodesulfobacteriota</taxon>
        <taxon>Desulfobacteria</taxon>
        <taxon>Desulfobacterales</taxon>
        <taxon>Desulfobacteraceae</taxon>
        <taxon>Desulfobotulus</taxon>
    </lineage>
</organism>
<evidence type="ECO:0000256" key="1">
    <source>
        <dbReference type="SAM" id="SignalP"/>
    </source>
</evidence>
<evidence type="ECO:0000313" key="3">
    <source>
        <dbReference type="EMBL" id="TWI73981.1"/>
    </source>
</evidence>
<feature type="signal peptide" evidence="1">
    <location>
        <begin position="1"/>
        <end position="34"/>
    </location>
</feature>
<dbReference type="RefSeq" id="WP_144683429.1">
    <property type="nucleotide sequence ID" value="NZ_VLLC01000007.1"/>
</dbReference>
<proteinExistence type="predicted"/>
<protein>
    <submittedName>
        <fullName evidence="3">Uncharacterized protein DUF1566</fullName>
    </submittedName>
</protein>
<evidence type="ECO:0000259" key="2">
    <source>
        <dbReference type="Pfam" id="PF07603"/>
    </source>
</evidence>
<sequence>MKKKRVQVKGCFRKNMVVLLGVMMVFCVAGAVQAAQKRERFQEVEGSSGSIVRDNNTGLEWQRCPHGQSWTGSGCSGTPWQGKWDDAVRIKAPGGFRVPSIDELKTLAPYDESIFPGGALFWSSSPDAGRSDGAVWHLHFGYGVVASGSKGYYGQLRLVRAGQ</sequence>
<feature type="domain" description="Lcl C-terminal" evidence="2">
    <location>
        <begin position="51"/>
        <end position="160"/>
    </location>
</feature>
<dbReference type="Pfam" id="PF07603">
    <property type="entry name" value="Lcl_C"/>
    <property type="match status" value="1"/>
</dbReference>
<accession>A0A562RY55</accession>
<reference evidence="3 4" key="1">
    <citation type="submission" date="2019-07" db="EMBL/GenBank/DDBJ databases">
        <title>Genome sequencing of 100 strains of the haloalkaliphilic chemolithoautotrophic sulfur-oxidizing bacterium Thioalkalivibrio.</title>
        <authorList>
            <person name="Muyzer G."/>
        </authorList>
    </citation>
    <scope>NUCLEOTIDE SEQUENCE [LARGE SCALE GENOMIC DNA]</scope>
    <source>
        <strain evidence="3 4">ASO4-4</strain>
    </source>
</reference>
<evidence type="ECO:0000313" key="4">
    <source>
        <dbReference type="Proteomes" id="UP000318307"/>
    </source>
</evidence>
<comment type="caution">
    <text evidence="3">The sequence shown here is derived from an EMBL/GenBank/DDBJ whole genome shotgun (WGS) entry which is preliminary data.</text>
</comment>